<organism evidence="1 2">
    <name type="scientific">Aestuariispira insulae</name>
    <dbReference type="NCBI Taxonomy" id="1461337"/>
    <lineage>
        <taxon>Bacteria</taxon>
        <taxon>Pseudomonadati</taxon>
        <taxon>Pseudomonadota</taxon>
        <taxon>Alphaproteobacteria</taxon>
        <taxon>Rhodospirillales</taxon>
        <taxon>Kiloniellaceae</taxon>
        <taxon>Aestuariispira</taxon>
    </lineage>
</organism>
<gene>
    <name evidence="1" type="ORF">DFP90_10630</name>
</gene>
<dbReference type="AlphaFoldDB" id="A0A3D9HHX1"/>
<protein>
    <submittedName>
        <fullName evidence="1">Uncharacterized protein</fullName>
    </submittedName>
</protein>
<keyword evidence="2" id="KW-1185">Reference proteome</keyword>
<reference evidence="1 2" key="1">
    <citation type="submission" date="2018-07" db="EMBL/GenBank/DDBJ databases">
        <title>Genomic Encyclopedia of Type Strains, Phase III (KMG-III): the genomes of soil and plant-associated and newly described type strains.</title>
        <authorList>
            <person name="Whitman W."/>
        </authorList>
    </citation>
    <scope>NUCLEOTIDE SEQUENCE [LARGE SCALE GENOMIC DNA]</scope>
    <source>
        <strain evidence="1 2">CECT 8488</strain>
    </source>
</reference>
<accession>A0A3D9HHX1</accession>
<evidence type="ECO:0000313" key="1">
    <source>
        <dbReference type="EMBL" id="RED49053.1"/>
    </source>
</evidence>
<proteinExistence type="predicted"/>
<name>A0A3D9HHX1_9PROT</name>
<evidence type="ECO:0000313" key="2">
    <source>
        <dbReference type="Proteomes" id="UP000256845"/>
    </source>
</evidence>
<dbReference type="Proteomes" id="UP000256845">
    <property type="component" value="Unassembled WGS sequence"/>
</dbReference>
<dbReference type="EMBL" id="QRDW01000006">
    <property type="protein sequence ID" value="RED49053.1"/>
    <property type="molecule type" value="Genomic_DNA"/>
</dbReference>
<sequence>MPQPKSPNNRRHVFVDDGNYDGMMKRVNMKRIIFLKRFIFEPFQGGIAARLFSNYLHNSVTIRYIMGLADKGKKS</sequence>
<comment type="caution">
    <text evidence="1">The sequence shown here is derived from an EMBL/GenBank/DDBJ whole genome shotgun (WGS) entry which is preliminary data.</text>
</comment>